<name>A0A396J555_MEDTR</name>
<evidence type="ECO:0000313" key="1">
    <source>
        <dbReference type="EMBL" id="RHN73229.1"/>
    </source>
</evidence>
<dbReference type="Gramene" id="rna9023">
    <property type="protein sequence ID" value="RHN73229.1"/>
    <property type="gene ID" value="gene9023"/>
</dbReference>
<protein>
    <submittedName>
        <fullName evidence="1">Uncharacterized protein</fullName>
    </submittedName>
</protein>
<dbReference type="AlphaFoldDB" id="A0A396J555"/>
<proteinExistence type="predicted"/>
<dbReference type="EMBL" id="PSQE01000002">
    <property type="protein sequence ID" value="RHN73229.1"/>
    <property type="molecule type" value="Genomic_DNA"/>
</dbReference>
<organism evidence="1">
    <name type="scientific">Medicago truncatula</name>
    <name type="common">Barrel medic</name>
    <name type="synonym">Medicago tribuloides</name>
    <dbReference type="NCBI Taxonomy" id="3880"/>
    <lineage>
        <taxon>Eukaryota</taxon>
        <taxon>Viridiplantae</taxon>
        <taxon>Streptophyta</taxon>
        <taxon>Embryophyta</taxon>
        <taxon>Tracheophyta</taxon>
        <taxon>Spermatophyta</taxon>
        <taxon>Magnoliopsida</taxon>
        <taxon>eudicotyledons</taxon>
        <taxon>Gunneridae</taxon>
        <taxon>Pentapetalae</taxon>
        <taxon>rosids</taxon>
        <taxon>fabids</taxon>
        <taxon>Fabales</taxon>
        <taxon>Fabaceae</taxon>
        <taxon>Papilionoideae</taxon>
        <taxon>50 kb inversion clade</taxon>
        <taxon>NPAAA clade</taxon>
        <taxon>Hologalegina</taxon>
        <taxon>IRL clade</taxon>
        <taxon>Trifolieae</taxon>
        <taxon>Medicago</taxon>
    </lineage>
</organism>
<sequence length="70" mass="8461">MTLSSRLPNKTSQLDHPLHWPRKNKHLHFKTNKLSLHCKGRLRNYLICEWHAIVFHCVCVFHFSSYSFNR</sequence>
<gene>
    <name evidence="1" type="ORF">MtrunA17_Chr2g0296241</name>
</gene>
<dbReference type="Proteomes" id="UP000265566">
    <property type="component" value="Chromosome 2"/>
</dbReference>
<comment type="caution">
    <text evidence="1">The sequence shown here is derived from an EMBL/GenBank/DDBJ whole genome shotgun (WGS) entry which is preliminary data.</text>
</comment>
<accession>A0A396J555</accession>
<reference evidence="1" key="1">
    <citation type="journal article" date="2018" name="Nat. Plants">
        <title>Whole-genome landscape of Medicago truncatula symbiotic genes.</title>
        <authorList>
            <person name="Pecrix Y."/>
            <person name="Gamas P."/>
            <person name="Carrere S."/>
        </authorList>
    </citation>
    <scope>NUCLEOTIDE SEQUENCE</scope>
    <source>
        <tissue evidence="1">Leaves</tissue>
    </source>
</reference>